<keyword evidence="2" id="KW-1185">Reference proteome</keyword>
<sequence>MPTLLRDQETLYFQNAAGSVFYHAAGYARLAWSAERVTPLETQTLYEHTLTLLRSAGAGKVLSEHAQRQPLPPSTQEWLSHDWVPRAVQQARFRYCAIIDGQNPLHRLSAQSIIADTSLGVLFKRFSSAEEAASWLLSLPA</sequence>
<organism evidence="1 2">
    <name type="scientific">Hymenobacter busanensis</name>
    <dbReference type="NCBI Taxonomy" id="2607656"/>
    <lineage>
        <taxon>Bacteria</taxon>
        <taxon>Pseudomonadati</taxon>
        <taxon>Bacteroidota</taxon>
        <taxon>Cytophagia</taxon>
        <taxon>Cytophagales</taxon>
        <taxon>Hymenobacteraceae</taxon>
        <taxon>Hymenobacter</taxon>
    </lineage>
</organism>
<protein>
    <submittedName>
        <fullName evidence="1">Uncharacterized protein</fullName>
    </submittedName>
</protein>
<dbReference type="RefSeq" id="WP_151078690.1">
    <property type="nucleotide sequence ID" value="NZ_CP047647.1"/>
</dbReference>
<evidence type="ECO:0000313" key="2">
    <source>
        <dbReference type="Proteomes" id="UP000326380"/>
    </source>
</evidence>
<dbReference type="EMBL" id="VTWU01000003">
    <property type="protein sequence ID" value="KAA9333269.1"/>
    <property type="molecule type" value="Genomic_DNA"/>
</dbReference>
<proteinExistence type="predicted"/>
<comment type="caution">
    <text evidence="1">The sequence shown here is derived from an EMBL/GenBank/DDBJ whole genome shotgun (WGS) entry which is preliminary data.</text>
</comment>
<gene>
    <name evidence="1" type="ORF">F0P96_09845</name>
</gene>
<evidence type="ECO:0000313" key="1">
    <source>
        <dbReference type="EMBL" id="KAA9333269.1"/>
    </source>
</evidence>
<name>A0A7L4ZX27_9BACT</name>
<reference evidence="1 2" key="1">
    <citation type="submission" date="2019-09" db="EMBL/GenBank/DDBJ databases">
        <title>Genome sequence of Hymenobacter sp. M3.</title>
        <authorList>
            <person name="Srinivasan S."/>
        </authorList>
    </citation>
    <scope>NUCLEOTIDE SEQUENCE [LARGE SCALE GENOMIC DNA]</scope>
    <source>
        <strain evidence="1 2">M3</strain>
    </source>
</reference>
<accession>A0A7L4ZX27</accession>
<dbReference type="Proteomes" id="UP000326380">
    <property type="component" value="Unassembled WGS sequence"/>
</dbReference>
<dbReference type="AlphaFoldDB" id="A0A7L4ZX27"/>